<dbReference type="AlphaFoldDB" id="A0A2S5RDZ3"/>
<keyword evidence="1" id="KW-0472">Membrane</keyword>
<feature type="transmembrane region" description="Helical" evidence="1">
    <location>
        <begin position="6"/>
        <end position="24"/>
    </location>
</feature>
<proteinExistence type="predicted"/>
<protein>
    <submittedName>
        <fullName evidence="2">Uncharacterized protein</fullName>
    </submittedName>
</protein>
<evidence type="ECO:0000313" key="3">
    <source>
        <dbReference type="Proteomes" id="UP000239425"/>
    </source>
</evidence>
<keyword evidence="1" id="KW-1133">Transmembrane helix</keyword>
<evidence type="ECO:0000313" key="2">
    <source>
        <dbReference type="EMBL" id="PPE05559.1"/>
    </source>
</evidence>
<dbReference type="EMBL" id="PHHC01000064">
    <property type="protein sequence ID" value="PPE05559.1"/>
    <property type="molecule type" value="Genomic_DNA"/>
</dbReference>
<keyword evidence="1" id="KW-0812">Transmembrane</keyword>
<organism evidence="2 3">
    <name type="scientific">Holospora curviuscula</name>
    <dbReference type="NCBI Taxonomy" id="1082868"/>
    <lineage>
        <taxon>Bacteria</taxon>
        <taxon>Pseudomonadati</taxon>
        <taxon>Pseudomonadota</taxon>
        <taxon>Alphaproteobacteria</taxon>
        <taxon>Holosporales</taxon>
        <taxon>Holosporaceae</taxon>
        <taxon>Holospora</taxon>
    </lineage>
</organism>
<comment type="caution">
    <text evidence="2">The sequence shown here is derived from an EMBL/GenBank/DDBJ whole genome shotgun (WGS) entry which is preliminary data.</text>
</comment>
<feature type="transmembrane region" description="Helical" evidence="1">
    <location>
        <begin position="36"/>
        <end position="57"/>
    </location>
</feature>
<gene>
    <name evidence="2" type="ORF">HCUR_00205</name>
</gene>
<keyword evidence="3" id="KW-1185">Reference proteome</keyword>
<reference evidence="2 3" key="1">
    <citation type="submission" date="2017-11" db="EMBL/GenBank/DDBJ databases">
        <title>Comparative genomic analysis of Holospora spp., intranuclear symbionts of paramecia.</title>
        <authorList>
            <person name="Garushyants S.K."/>
            <person name="Beliavskaya A."/>
            <person name="Malko D.B."/>
            <person name="Logacheva M.D."/>
            <person name="Rautian M.S."/>
            <person name="Gelfand M.S."/>
        </authorList>
    </citation>
    <scope>NUCLEOTIDE SEQUENCE [LARGE SCALE GENOMIC DNA]</scope>
    <source>
        <strain evidence="3">02AZ16</strain>
    </source>
</reference>
<evidence type="ECO:0000256" key="1">
    <source>
        <dbReference type="SAM" id="Phobius"/>
    </source>
</evidence>
<sequence length="59" mass="6512">MVLGRIVSGYALFFLLQLYLGFFYGGSASVGHINRIGVTFFVVLFIFLLAGVGRYIVSM</sequence>
<dbReference type="Proteomes" id="UP000239425">
    <property type="component" value="Unassembled WGS sequence"/>
</dbReference>
<accession>A0A2S5RDZ3</accession>
<name>A0A2S5RDZ3_9PROT</name>